<evidence type="ECO:0000259" key="14">
    <source>
        <dbReference type="Pfam" id="PF04926"/>
    </source>
</evidence>
<feature type="region of interest" description="Disordered" evidence="13">
    <location>
        <begin position="1"/>
        <end position="90"/>
    </location>
</feature>
<feature type="domain" description="Poly(A) polymerase central" evidence="15">
    <location>
        <begin position="370"/>
        <end position="518"/>
    </location>
</feature>
<evidence type="ECO:0000256" key="7">
    <source>
        <dbReference type="ARBA" id="ARBA00022679"/>
    </source>
</evidence>
<dbReference type="EMBL" id="BLLK01000046">
    <property type="protein sequence ID" value="GFH53226.1"/>
    <property type="molecule type" value="Genomic_DNA"/>
</dbReference>
<feature type="compositionally biased region" description="Polar residues" evidence="13">
    <location>
        <begin position="34"/>
        <end position="46"/>
    </location>
</feature>
<dbReference type="GO" id="GO:0046872">
    <property type="term" value="F:metal ion binding"/>
    <property type="evidence" value="ECO:0007669"/>
    <property type="project" value="UniProtKB-KW"/>
</dbReference>
<dbReference type="Pfam" id="PF04926">
    <property type="entry name" value="PAP_RNA-bind"/>
    <property type="match status" value="2"/>
</dbReference>
<dbReference type="GO" id="GO:1990817">
    <property type="term" value="F:poly(A) RNA polymerase activity"/>
    <property type="evidence" value="ECO:0007669"/>
    <property type="project" value="UniProtKB-EC"/>
</dbReference>
<dbReference type="PANTHER" id="PTHR10682:SF10">
    <property type="entry name" value="POLYNUCLEOTIDE ADENYLYLTRANSFERASE"/>
    <property type="match status" value="1"/>
</dbReference>
<comment type="similarity">
    <text evidence="4">Belongs to the poly(A) polymerase family.</text>
</comment>
<keyword evidence="6" id="KW-0507">mRNA processing</keyword>
<dbReference type="SUPFAM" id="SSF81301">
    <property type="entry name" value="Nucleotidyltransferase"/>
    <property type="match status" value="1"/>
</dbReference>
<keyword evidence="18" id="KW-1185">Reference proteome</keyword>
<dbReference type="GO" id="GO:0003723">
    <property type="term" value="F:RNA binding"/>
    <property type="evidence" value="ECO:0007669"/>
    <property type="project" value="InterPro"/>
</dbReference>
<sequence length="713" mass="80548">MKAANTAKTDNRNGSKKSKSKGPHRKQANKSKTKNSWGSSNTSSNQHQRKPLQNLGNEWPSIQAMSLPTDVKSTEKSIKSEGNDASSHSNISSEAAFPTLAASANTAAQVPSTNLSYNHRPNQWRNPQTQTNQSSYTSYKRQSSYGQSYSNQYSSNRRRHGGASHKYHQMFDPEQYIPDPEQQTVLTNSLQKILHSHGVYEDDAQSQKRLKVLSHLQDLLRQWTNNDNEMDQSIKVISFGSYRLGVHAPDADMDLLALCPSSINVTKDDFFSSFVDLLKNDERCSKIHPVAKAYTPVVKFYIDELPVDLLFVKLVHDGEGWDDSSMVDSSDNEFQIQDVMLKGLDEPSSRSLNGVRVAQYLLNVIPNLANFRLVLKTVKQWAQVHGLYSNVLGFLGGVNWGILVAWVCVRHPEASVPTLLKLFFHTFARWRWPKPVILTPIVKNPPPGVTPKTVWNPAVNPRDRGQLMPIITPCYPSMNSSYNVGNPQLRRLREEMHRADKIMNEMPHGNADWSDLLKVNNFFSDHAHFLQIRISTENPDDHQAWFGLCESRLRILIAGLESTEYGTVAYPFTKFFQRKMNDNVKTEDSGEDSISNGVVTYSFIALRFAEGIESVDIIGCTNEFTYMVNSWEGRKAGMDLKIDHVLQSDLPSFVFDESIDKNDEQETSKMEGDSVVDGLMSPFEKKTSIKTLQGRRSDVDESLASPLKRHRRA</sequence>
<dbReference type="InterPro" id="IPR043519">
    <property type="entry name" value="NT_sf"/>
</dbReference>
<name>A0AAD3CY06_9STRA</name>
<dbReference type="GO" id="GO:0005634">
    <property type="term" value="C:nucleus"/>
    <property type="evidence" value="ECO:0007669"/>
    <property type="project" value="UniProtKB-SubCell"/>
</dbReference>
<evidence type="ECO:0000256" key="8">
    <source>
        <dbReference type="ARBA" id="ARBA00022723"/>
    </source>
</evidence>
<feature type="compositionally biased region" description="Basic and acidic residues" evidence="13">
    <location>
        <begin position="72"/>
        <end position="82"/>
    </location>
</feature>
<gene>
    <name evidence="17" type="ORF">CTEN210_09702</name>
</gene>
<dbReference type="InterPro" id="IPR011068">
    <property type="entry name" value="NuclTrfase_I-like_C"/>
</dbReference>
<keyword evidence="9" id="KW-0547">Nucleotide-binding</keyword>
<evidence type="ECO:0000256" key="5">
    <source>
        <dbReference type="ARBA" id="ARBA00012388"/>
    </source>
</evidence>
<dbReference type="GO" id="GO:0006397">
    <property type="term" value="P:mRNA processing"/>
    <property type="evidence" value="ECO:0007669"/>
    <property type="project" value="UniProtKB-KW"/>
</dbReference>
<feature type="compositionally biased region" description="Basic residues" evidence="13">
    <location>
        <begin position="14"/>
        <end position="33"/>
    </location>
</feature>
<feature type="domain" description="Poly(A) polymerase RNA-binding" evidence="14">
    <location>
        <begin position="521"/>
        <end position="581"/>
    </location>
</feature>
<evidence type="ECO:0000256" key="13">
    <source>
        <dbReference type="SAM" id="MobiDB-lite"/>
    </source>
</evidence>
<dbReference type="GO" id="GO:0005524">
    <property type="term" value="F:ATP binding"/>
    <property type="evidence" value="ECO:0007669"/>
    <property type="project" value="UniProtKB-KW"/>
</dbReference>
<comment type="cofactor">
    <cofactor evidence="1">
        <name>Mn(2+)</name>
        <dbReference type="ChEBI" id="CHEBI:29035"/>
    </cofactor>
</comment>
<evidence type="ECO:0000259" key="16">
    <source>
        <dbReference type="Pfam" id="PF20750"/>
    </source>
</evidence>
<feature type="compositionally biased region" description="Polar residues" evidence="13">
    <location>
        <begin position="113"/>
        <end position="140"/>
    </location>
</feature>
<dbReference type="GO" id="GO:0031123">
    <property type="term" value="P:RNA 3'-end processing"/>
    <property type="evidence" value="ECO:0007669"/>
    <property type="project" value="InterPro"/>
</dbReference>
<evidence type="ECO:0000256" key="4">
    <source>
        <dbReference type="ARBA" id="ARBA00010912"/>
    </source>
</evidence>
<evidence type="ECO:0000313" key="17">
    <source>
        <dbReference type="EMBL" id="GFH53226.1"/>
    </source>
</evidence>
<dbReference type="SUPFAM" id="SSF55003">
    <property type="entry name" value="PAP/Archaeal CCA-adding enzyme, C-terminal domain"/>
    <property type="match status" value="1"/>
</dbReference>
<accession>A0AAD3CY06</accession>
<evidence type="ECO:0000256" key="3">
    <source>
        <dbReference type="ARBA" id="ARBA00004123"/>
    </source>
</evidence>
<comment type="caution">
    <text evidence="17">The sequence shown here is derived from an EMBL/GenBank/DDBJ whole genome shotgun (WGS) entry which is preliminary data.</text>
</comment>
<dbReference type="PANTHER" id="PTHR10682">
    <property type="entry name" value="POLY A POLYMERASE"/>
    <property type="match status" value="1"/>
</dbReference>
<feature type="region of interest" description="Disordered" evidence="13">
    <location>
        <begin position="687"/>
        <end position="713"/>
    </location>
</feature>
<feature type="region of interest" description="Disordered" evidence="13">
    <location>
        <begin position="113"/>
        <end position="164"/>
    </location>
</feature>
<protein>
    <recommendedName>
        <fullName evidence="5">polynucleotide adenylyltransferase</fullName>
        <ecNumber evidence="5">2.7.7.19</ecNumber>
    </recommendedName>
</protein>
<dbReference type="Gene3D" id="1.10.1410.10">
    <property type="match status" value="1"/>
</dbReference>
<evidence type="ECO:0000256" key="10">
    <source>
        <dbReference type="ARBA" id="ARBA00022840"/>
    </source>
</evidence>
<dbReference type="Pfam" id="PF20750">
    <property type="entry name" value="PAP_NTPase"/>
    <property type="match status" value="1"/>
</dbReference>
<feature type="domain" description="Poly(A) polymerase nucleotidyltransferase" evidence="16">
    <location>
        <begin position="181"/>
        <end position="364"/>
    </location>
</feature>
<evidence type="ECO:0000256" key="2">
    <source>
        <dbReference type="ARBA" id="ARBA00001946"/>
    </source>
</evidence>
<dbReference type="Gene3D" id="3.30.70.590">
    <property type="entry name" value="Poly(A) polymerase predicted RNA binding domain"/>
    <property type="match status" value="2"/>
</dbReference>
<dbReference type="InterPro" id="IPR007012">
    <property type="entry name" value="PolA_pol_cen_dom"/>
</dbReference>
<dbReference type="Pfam" id="PF04928">
    <property type="entry name" value="PAP_central"/>
    <property type="match status" value="1"/>
</dbReference>
<keyword evidence="10" id="KW-0067">ATP-binding</keyword>
<keyword evidence="8" id="KW-0479">Metal-binding</keyword>
<evidence type="ECO:0000256" key="11">
    <source>
        <dbReference type="ARBA" id="ARBA00022842"/>
    </source>
</evidence>
<keyword evidence="7" id="KW-0808">Transferase</keyword>
<dbReference type="AlphaFoldDB" id="A0AAD3CY06"/>
<dbReference type="CDD" id="cd05402">
    <property type="entry name" value="NT_PAP_TUTase"/>
    <property type="match status" value="1"/>
</dbReference>
<dbReference type="FunFam" id="1.10.1410.10:FF:000001">
    <property type="entry name" value="Putative poly(A) polymerase gamma"/>
    <property type="match status" value="1"/>
</dbReference>
<evidence type="ECO:0000256" key="6">
    <source>
        <dbReference type="ARBA" id="ARBA00022664"/>
    </source>
</evidence>
<dbReference type="SUPFAM" id="SSF81631">
    <property type="entry name" value="PAP/OAS1 substrate-binding domain"/>
    <property type="match status" value="1"/>
</dbReference>
<dbReference type="Gene3D" id="3.30.460.10">
    <property type="entry name" value="Beta Polymerase, domain 2"/>
    <property type="match status" value="1"/>
</dbReference>
<dbReference type="EC" id="2.7.7.19" evidence="5"/>
<evidence type="ECO:0000256" key="1">
    <source>
        <dbReference type="ARBA" id="ARBA00001936"/>
    </source>
</evidence>
<dbReference type="InterPro" id="IPR007010">
    <property type="entry name" value="PolA_pol_RNA-bd_dom"/>
</dbReference>
<dbReference type="Proteomes" id="UP001054902">
    <property type="component" value="Unassembled WGS sequence"/>
</dbReference>
<evidence type="ECO:0000313" key="18">
    <source>
        <dbReference type="Proteomes" id="UP001054902"/>
    </source>
</evidence>
<evidence type="ECO:0000259" key="15">
    <source>
        <dbReference type="Pfam" id="PF04928"/>
    </source>
</evidence>
<evidence type="ECO:0000256" key="12">
    <source>
        <dbReference type="ARBA" id="ARBA00023242"/>
    </source>
</evidence>
<keyword evidence="12" id="KW-0539">Nucleus</keyword>
<dbReference type="InterPro" id="IPR048840">
    <property type="entry name" value="PolA_pol_NTPase"/>
</dbReference>
<proteinExistence type="inferred from homology"/>
<reference evidence="17 18" key="1">
    <citation type="journal article" date="2021" name="Sci. Rep.">
        <title>The genome of the diatom Chaetoceros tenuissimus carries an ancient integrated fragment of an extant virus.</title>
        <authorList>
            <person name="Hongo Y."/>
            <person name="Kimura K."/>
            <person name="Takaki Y."/>
            <person name="Yoshida Y."/>
            <person name="Baba S."/>
            <person name="Kobayashi G."/>
            <person name="Nagasaki K."/>
            <person name="Hano T."/>
            <person name="Tomaru Y."/>
        </authorList>
    </citation>
    <scope>NUCLEOTIDE SEQUENCE [LARGE SCALE GENOMIC DNA]</scope>
    <source>
        <strain evidence="17 18">NIES-3715</strain>
    </source>
</reference>
<comment type="cofactor">
    <cofactor evidence="2">
        <name>Mg(2+)</name>
        <dbReference type="ChEBI" id="CHEBI:18420"/>
    </cofactor>
</comment>
<feature type="compositionally biased region" description="Low complexity" evidence="13">
    <location>
        <begin position="141"/>
        <end position="155"/>
    </location>
</feature>
<evidence type="ECO:0000256" key="9">
    <source>
        <dbReference type="ARBA" id="ARBA00022741"/>
    </source>
</evidence>
<comment type="subcellular location">
    <subcellularLocation>
        <location evidence="3">Nucleus</location>
    </subcellularLocation>
</comment>
<keyword evidence="11" id="KW-0460">Magnesium</keyword>
<feature type="domain" description="Poly(A) polymerase RNA-binding" evidence="14">
    <location>
        <begin position="582"/>
        <end position="661"/>
    </location>
</feature>
<organism evidence="17 18">
    <name type="scientific">Chaetoceros tenuissimus</name>
    <dbReference type="NCBI Taxonomy" id="426638"/>
    <lineage>
        <taxon>Eukaryota</taxon>
        <taxon>Sar</taxon>
        <taxon>Stramenopiles</taxon>
        <taxon>Ochrophyta</taxon>
        <taxon>Bacillariophyta</taxon>
        <taxon>Coscinodiscophyceae</taxon>
        <taxon>Chaetocerotophycidae</taxon>
        <taxon>Chaetocerotales</taxon>
        <taxon>Chaetocerotaceae</taxon>
        <taxon>Chaetoceros</taxon>
    </lineage>
</organism>